<protein>
    <submittedName>
        <fullName evidence="1">Uncharacterized protein</fullName>
    </submittedName>
</protein>
<organism evidence="1 2">
    <name type="scientific">Fusarium oxysporum f. sp. narcissi</name>
    <dbReference type="NCBI Taxonomy" id="451672"/>
    <lineage>
        <taxon>Eukaryota</taxon>
        <taxon>Fungi</taxon>
        <taxon>Dikarya</taxon>
        <taxon>Ascomycota</taxon>
        <taxon>Pezizomycotina</taxon>
        <taxon>Sordariomycetes</taxon>
        <taxon>Hypocreomycetidae</taxon>
        <taxon>Hypocreales</taxon>
        <taxon>Nectriaceae</taxon>
        <taxon>Fusarium</taxon>
        <taxon>Fusarium oxysporum species complex</taxon>
    </lineage>
</organism>
<dbReference type="AlphaFoldDB" id="A0A4Q2V132"/>
<proteinExistence type="predicted"/>
<name>A0A4Q2V132_FUSOX</name>
<comment type="caution">
    <text evidence="1">The sequence shown here is derived from an EMBL/GenBank/DDBJ whole genome shotgun (WGS) entry which is preliminary data.</text>
</comment>
<evidence type="ECO:0000313" key="1">
    <source>
        <dbReference type="EMBL" id="RYC78459.1"/>
    </source>
</evidence>
<dbReference type="EMBL" id="MQTW01001130">
    <property type="protein sequence ID" value="RYC78459.1"/>
    <property type="molecule type" value="Genomic_DNA"/>
</dbReference>
<accession>A0A4Q2V132</accession>
<reference evidence="1 2" key="1">
    <citation type="submission" date="2016-12" db="EMBL/GenBank/DDBJ databases">
        <title>Draft genome sequence of Fusarium oxysporum causing rot on Narcissus.</title>
        <authorList>
            <person name="Armitage A.D."/>
            <person name="Taylor A."/>
            <person name="Clarkson J.P."/>
            <person name="Harrison R.J."/>
            <person name="Jackson A.C."/>
        </authorList>
    </citation>
    <scope>NUCLEOTIDE SEQUENCE [LARGE SCALE GENOMIC DNA]</scope>
    <source>
        <strain evidence="1 2">N139</strain>
    </source>
</reference>
<evidence type="ECO:0000313" key="2">
    <source>
        <dbReference type="Proteomes" id="UP000290540"/>
    </source>
</evidence>
<dbReference type="Proteomes" id="UP000290540">
    <property type="component" value="Unassembled WGS sequence"/>
</dbReference>
<sequence>MHGADPGLNGKLELLNLAEAELRAPIWIDLEENSCDSANGDGVRRAYR</sequence>
<gene>
    <name evidence="1" type="ORF">BFJ63_vAg18669</name>
</gene>